<sequence length="108" mass="11733">MADIESHKAIDYQVDDRGLQDSGFAVTPAPAGDLEVSGTCPACLGKTASPWVYGIAGTKGVFKREKQEKPKPTGPRTVYCECGYMHPNRPETAWDLGCGAYWQVRLPS</sequence>
<evidence type="ECO:0000313" key="1">
    <source>
        <dbReference type="EMBL" id="MFB9205926.1"/>
    </source>
</evidence>
<dbReference type="Proteomes" id="UP001589647">
    <property type="component" value="Unassembled WGS sequence"/>
</dbReference>
<organism evidence="1 2">
    <name type="scientific">Nonomuraea spiralis</name>
    <dbReference type="NCBI Taxonomy" id="46182"/>
    <lineage>
        <taxon>Bacteria</taxon>
        <taxon>Bacillati</taxon>
        <taxon>Actinomycetota</taxon>
        <taxon>Actinomycetes</taxon>
        <taxon>Streptosporangiales</taxon>
        <taxon>Streptosporangiaceae</taxon>
        <taxon>Nonomuraea</taxon>
    </lineage>
</organism>
<dbReference type="EMBL" id="JBHMEI010000032">
    <property type="protein sequence ID" value="MFB9205926.1"/>
    <property type="molecule type" value="Genomic_DNA"/>
</dbReference>
<keyword evidence="2" id="KW-1185">Reference proteome</keyword>
<reference evidence="1 2" key="1">
    <citation type="submission" date="2024-09" db="EMBL/GenBank/DDBJ databases">
        <authorList>
            <person name="Sun Q."/>
            <person name="Mori K."/>
        </authorList>
    </citation>
    <scope>NUCLEOTIDE SEQUENCE [LARGE SCALE GENOMIC DNA]</scope>
    <source>
        <strain evidence="1 2">CCM 3426</strain>
    </source>
</reference>
<name>A0ABV5IMZ9_9ACTN</name>
<evidence type="ECO:0000313" key="2">
    <source>
        <dbReference type="Proteomes" id="UP001589647"/>
    </source>
</evidence>
<gene>
    <name evidence="1" type="ORF">ACFFV7_32360</name>
</gene>
<proteinExistence type="predicted"/>
<protein>
    <submittedName>
        <fullName evidence="1">Uncharacterized protein</fullName>
    </submittedName>
</protein>
<accession>A0ABV5IMZ9</accession>
<comment type="caution">
    <text evidence="1">The sequence shown here is derived from an EMBL/GenBank/DDBJ whole genome shotgun (WGS) entry which is preliminary data.</text>
</comment>
<dbReference type="RefSeq" id="WP_189653441.1">
    <property type="nucleotide sequence ID" value="NZ_BMRC01000041.1"/>
</dbReference>